<keyword evidence="2" id="KW-1185">Reference proteome</keyword>
<accession>A0A4S4ECX3</accession>
<dbReference type="AlphaFoldDB" id="A0A4S4ECX3"/>
<dbReference type="PANTHER" id="PTHR31722:SF71">
    <property type="entry name" value="GENOME ASSEMBLY, CHROMOSOME: A05"/>
    <property type="match status" value="1"/>
</dbReference>
<sequence length="194" mass="22150">MHVILSSQRQGSKVVFGAGVLNSSPHWHCLNMFNNEQQGQYCTSIPRISFSNDFADAQQMIKHERSYREPPASSSDFEFSVSNYGMISAEELIFKGKLVPVKEHCSKMTTLRDELLVDDDDDDDEYALPRIPKGGSYHWKQRLGLKRAHVVPKKADPNKTAKKEKKLDPRTIEKLAEAAVEEQRAEKIQSRKFI</sequence>
<dbReference type="Proteomes" id="UP000306102">
    <property type="component" value="Unassembled WGS sequence"/>
</dbReference>
<organism evidence="1 2">
    <name type="scientific">Camellia sinensis var. sinensis</name>
    <name type="common">China tea</name>
    <dbReference type="NCBI Taxonomy" id="542762"/>
    <lineage>
        <taxon>Eukaryota</taxon>
        <taxon>Viridiplantae</taxon>
        <taxon>Streptophyta</taxon>
        <taxon>Embryophyta</taxon>
        <taxon>Tracheophyta</taxon>
        <taxon>Spermatophyta</taxon>
        <taxon>Magnoliopsida</taxon>
        <taxon>eudicotyledons</taxon>
        <taxon>Gunneridae</taxon>
        <taxon>Pentapetalae</taxon>
        <taxon>asterids</taxon>
        <taxon>Ericales</taxon>
        <taxon>Theaceae</taxon>
        <taxon>Camellia</taxon>
    </lineage>
</organism>
<evidence type="ECO:0000313" key="1">
    <source>
        <dbReference type="EMBL" id="THG14143.1"/>
    </source>
</evidence>
<proteinExistence type="predicted"/>
<name>A0A4S4ECX3_CAMSN</name>
<dbReference type="EMBL" id="SDRB02005531">
    <property type="protein sequence ID" value="THG14143.1"/>
    <property type="molecule type" value="Genomic_DNA"/>
</dbReference>
<dbReference type="PANTHER" id="PTHR31722">
    <property type="entry name" value="OS06G0675200 PROTEIN"/>
    <property type="match status" value="1"/>
</dbReference>
<protein>
    <submittedName>
        <fullName evidence="1">Uncharacterized protein</fullName>
    </submittedName>
</protein>
<comment type="caution">
    <text evidence="1">The sequence shown here is derived from an EMBL/GenBank/DDBJ whole genome shotgun (WGS) entry which is preliminary data.</text>
</comment>
<gene>
    <name evidence="1" type="ORF">TEA_020563</name>
</gene>
<evidence type="ECO:0000313" key="2">
    <source>
        <dbReference type="Proteomes" id="UP000306102"/>
    </source>
</evidence>
<reference evidence="1 2" key="1">
    <citation type="journal article" date="2018" name="Proc. Natl. Acad. Sci. U.S.A.">
        <title>Draft genome sequence of Camellia sinensis var. sinensis provides insights into the evolution of the tea genome and tea quality.</title>
        <authorList>
            <person name="Wei C."/>
            <person name="Yang H."/>
            <person name="Wang S."/>
            <person name="Zhao J."/>
            <person name="Liu C."/>
            <person name="Gao L."/>
            <person name="Xia E."/>
            <person name="Lu Y."/>
            <person name="Tai Y."/>
            <person name="She G."/>
            <person name="Sun J."/>
            <person name="Cao H."/>
            <person name="Tong W."/>
            <person name="Gao Q."/>
            <person name="Li Y."/>
            <person name="Deng W."/>
            <person name="Jiang X."/>
            <person name="Wang W."/>
            <person name="Chen Q."/>
            <person name="Zhang S."/>
            <person name="Li H."/>
            <person name="Wu J."/>
            <person name="Wang P."/>
            <person name="Li P."/>
            <person name="Shi C."/>
            <person name="Zheng F."/>
            <person name="Jian J."/>
            <person name="Huang B."/>
            <person name="Shan D."/>
            <person name="Shi M."/>
            <person name="Fang C."/>
            <person name="Yue Y."/>
            <person name="Li F."/>
            <person name="Li D."/>
            <person name="Wei S."/>
            <person name="Han B."/>
            <person name="Jiang C."/>
            <person name="Yin Y."/>
            <person name="Xia T."/>
            <person name="Zhang Z."/>
            <person name="Bennetzen J.L."/>
            <person name="Zhao S."/>
            <person name="Wan X."/>
        </authorList>
    </citation>
    <scope>NUCLEOTIDE SEQUENCE [LARGE SCALE GENOMIC DNA]</scope>
    <source>
        <strain evidence="2">cv. Shuchazao</strain>
        <tissue evidence="1">Leaf</tissue>
    </source>
</reference>